<dbReference type="Proteomes" id="UP001049176">
    <property type="component" value="Chromosome 3"/>
</dbReference>
<dbReference type="SFLD" id="SFLDG01168">
    <property type="entry name" value="Ferric_reductase_subgroup_(FRE"/>
    <property type="match status" value="1"/>
</dbReference>
<evidence type="ECO:0000313" key="17">
    <source>
        <dbReference type="EMBL" id="KAG7095016.1"/>
    </source>
</evidence>
<feature type="transmembrane region" description="Helical" evidence="15">
    <location>
        <begin position="40"/>
        <end position="61"/>
    </location>
</feature>
<dbReference type="SUPFAM" id="SSF52343">
    <property type="entry name" value="Ferredoxin reductase-like, C-terminal NADP-linked domain"/>
    <property type="match status" value="1"/>
</dbReference>
<evidence type="ECO:0000256" key="13">
    <source>
        <dbReference type="ARBA" id="ARBA00048483"/>
    </source>
</evidence>
<comment type="catalytic activity">
    <reaction evidence="13">
        <text>2 a Fe(II)-siderophore + NADP(+) + H(+) = 2 a Fe(III)-siderophore + NADPH</text>
        <dbReference type="Rhea" id="RHEA:28795"/>
        <dbReference type="Rhea" id="RHEA-COMP:11342"/>
        <dbReference type="Rhea" id="RHEA-COMP:11344"/>
        <dbReference type="ChEBI" id="CHEBI:15378"/>
        <dbReference type="ChEBI" id="CHEBI:29033"/>
        <dbReference type="ChEBI" id="CHEBI:29034"/>
        <dbReference type="ChEBI" id="CHEBI:57783"/>
        <dbReference type="ChEBI" id="CHEBI:58349"/>
        <dbReference type="EC" id="1.16.1.9"/>
    </reaction>
</comment>
<gene>
    <name evidence="17" type="ORF">E1B28_005810</name>
</gene>
<dbReference type="Gene3D" id="3.40.50.80">
    <property type="entry name" value="Nucleotide-binding domain of ferredoxin-NADP reductase (FNR) module"/>
    <property type="match status" value="1"/>
</dbReference>
<dbReference type="InterPro" id="IPR051410">
    <property type="entry name" value="Ferric/Cupric_Reductase"/>
</dbReference>
<evidence type="ECO:0000256" key="5">
    <source>
        <dbReference type="ARBA" id="ARBA00022475"/>
    </source>
</evidence>
<sequence length="602" mass="66810">MSSPAEKSTPFASDFSVLAASPAPDRSRRIARTEEYPKEVWYFLASFVCFLLVCRGLSWAFKKVRKYGSAQLKPDQEIDTLYYKTVIRWRRLPSAIMNFYRILAFRLVFMVGGYSLNLAEVALTLLYIVVLFTWAFVNTTNLSGIKLDPNYWSNRCGALVASQLPLITALGTKNSVFSLITGISFEKLNYLHRMAARVVFVLLCVHVGSKSEGMHMNYLYTVTLYWILLIGAYLHTRAFHFDAYVWPSFVVWGLDRLTRVIRLLVFNGFEARTEVLDASVELISAKLVRLTVKRPPHFRWSPGQTAFLVIPSVSALPFEAHPFTIASYDSGLEYSKLAASSLITDSSSKHEAKDSEVTASPLSFWKELVFLVNVREGLTRRLAERASETDTIRIYVDGPYGSSPDVISYDTSVLVAGGSGVSFTVPLFLNTIEQVRKGKSRCRRVIFLWCIRSSDDLQWISEPLYNALLLAPSGLEIVIDIFITRFNAEMPSLTSNSGGTATPDESSLSSSKKDLSQDLNNSTSSLLALGVVRTFNGRPDLSAYLQEQAELAGDGHMGVAVCGSQSIANAVRKGLSFSVAGPHRVLRGGVSVTLHVETFGYA</sequence>
<evidence type="ECO:0000256" key="7">
    <source>
        <dbReference type="ARBA" id="ARBA00022982"/>
    </source>
</evidence>
<dbReference type="InterPro" id="IPR017938">
    <property type="entry name" value="Riboflavin_synthase-like_b-brl"/>
</dbReference>
<keyword evidence="9" id="KW-0560">Oxidoreductase</keyword>
<dbReference type="GO" id="GO:0052851">
    <property type="term" value="F:ferric-chelate reductase (NADPH) activity"/>
    <property type="evidence" value="ECO:0007669"/>
    <property type="project" value="UniProtKB-EC"/>
</dbReference>
<proteinExistence type="inferred from homology"/>
<dbReference type="SFLD" id="SFLDS00052">
    <property type="entry name" value="Ferric_Reductase_Domain"/>
    <property type="match status" value="1"/>
</dbReference>
<dbReference type="Pfam" id="PF01794">
    <property type="entry name" value="Ferric_reduct"/>
    <property type="match status" value="1"/>
</dbReference>
<organism evidence="17 18">
    <name type="scientific">Marasmius oreades</name>
    <name type="common">fairy-ring Marasmius</name>
    <dbReference type="NCBI Taxonomy" id="181124"/>
    <lineage>
        <taxon>Eukaryota</taxon>
        <taxon>Fungi</taxon>
        <taxon>Dikarya</taxon>
        <taxon>Basidiomycota</taxon>
        <taxon>Agaricomycotina</taxon>
        <taxon>Agaricomycetes</taxon>
        <taxon>Agaricomycetidae</taxon>
        <taxon>Agaricales</taxon>
        <taxon>Marasmiineae</taxon>
        <taxon>Marasmiaceae</taxon>
        <taxon>Marasmius</taxon>
    </lineage>
</organism>
<keyword evidence="11 15" id="KW-0472">Membrane</keyword>
<evidence type="ECO:0000256" key="3">
    <source>
        <dbReference type="ARBA" id="ARBA00012668"/>
    </source>
</evidence>
<evidence type="ECO:0000256" key="4">
    <source>
        <dbReference type="ARBA" id="ARBA00022448"/>
    </source>
</evidence>
<dbReference type="AlphaFoldDB" id="A0A9P7S5E3"/>
<evidence type="ECO:0000259" key="16">
    <source>
        <dbReference type="PROSITE" id="PS51384"/>
    </source>
</evidence>
<keyword evidence="4" id="KW-0813">Transport</keyword>
<comment type="subcellular location">
    <subcellularLocation>
        <location evidence="1">Cell membrane</location>
        <topology evidence="1">Multi-pass membrane protein</topology>
    </subcellularLocation>
</comment>
<dbReference type="PANTHER" id="PTHR32361">
    <property type="entry name" value="FERRIC/CUPRIC REDUCTASE TRANSMEMBRANE COMPONENT"/>
    <property type="match status" value="1"/>
</dbReference>
<feature type="domain" description="FAD-binding FR-type" evidence="16">
    <location>
        <begin position="250"/>
        <end position="406"/>
    </location>
</feature>
<evidence type="ECO:0000256" key="6">
    <source>
        <dbReference type="ARBA" id="ARBA00022692"/>
    </source>
</evidence>
<feature type="transmembrane region" description="Helical" evidence="15">
    <location>
        <begin position="98"/>
        <end position="116"/>
    </location>
</feature>
<evidence type="ECO:0000256" key="14">
    <source>
        <dbReference type="SAM" id="MobiDB-lite"/>
    </source>
</evidence>
<dbReference type="SUPFAM" id="SSF63380">
    <property type="entry name" value="Riboflavin synthase domain-like"/>
    <property type="match status" value="1"/>
</dbReference>
<dbReference type="GeneID" id="66074886"/>
<keyword evidence="6 15" id="KW-0812">Transmembrane</keyword>
<dbReference type="EMBL" id="CM032183">
    <property type="protein sequence ID" value="KAG7095016.1"/>
    <property type="molecule type" value="Genomic_DNA"/>
</dbReference>
<dbReference type="Pfam" id="PF08022">
    <property type="entry name" value="FAD_binding_8"/>
    <property type="match status" value="1"/>
</dbReference>
<dbReference type="InterPro" id="IPR013112">
    <property type="entry name" value="FAD-bd_8"/>
</dbReference>
<dbReference type="Pfam" id="PF08030">
    <property type="entry name" value="NAD_binding_6"/>
    <property type="match status" value="1"/>
</dbReference>
<dbReference type="InterPro" id="IPR013130">
    <property type="entry name" value="Fe3_Rdtase_TM_dom"/>
</dbReference>
<dbReference type="GO" id="GO:0015677">
    <property type="term" value="P:copper ion import"/>
    <property type="evidence" value="ECO:0007669"/>
    <property type="project" value="TreeGrafter"/>
</dbReference>
<feature type="compositionally biased region" description="Polar residues" evidence="14">
    <location>
        <begin position="493"/>
        <end position="505"/>
    </location>
</feature>
<evidence type="ECO:0000313" key="18">
    <source>
        <dbReference type="Proteomes" id="UP001049176"/>
    </source>
</evidence>
<dbReference type="InterPro" id="IPR017927">
    <property type="entry name" value="FAD-bd_FR_type"/>
</dbReference>
<feature type="transmembrane region" description="Helical" evidence="15">
    <location>
        <begin position="122"/>
        <end position="140"/>
    </location>
</feature>
<protein>
    <recommendedName>
        <fullName evidence="3">ferric-chelate reductase (NADPH)</fullName>
        <ecNumber evidence="3">1.16.1.9</ecNumber>
    </recommendedName>
</protein>
<keyword evidence="18" id="KW-1185">Reference proteome</keyword>
<dbReference type="RefSeq" id="XP_043011486.1">
    <property type="nucleotide sequence ID" value="XM_043150399.1"/>
</dbReference>
<evidence type="ECO:0000256" key="2">
    <source>
        <dbReference type="ARBA" id="ARBA00006278"/>
    </source>
</evidence>
<evidence type="ECO:0000256" key="8">
    <source>
        <dbReference type="ARBA" id="ARBA00022989"/>
    </source>
</evidence>
<evidence type="ECO:0000256" key="1">
    <source>
        <dbReference type="ARBA" id="ARBA00004651"/>
    </source>
</evidence>
<feature type="region of interest" description="Disordered" evidence="14">
    <location>
        <begin position="493"/>
        <end position="516"/>
    </location>
</feature>
<evidence type="ECO:0000256" key="15">
    <source>
        <dbReference type="SAM" id="Phobius"/>
    </source>
</evidence>
<dbReference type="GO" id="GO:0005886">
    <property type="term" value="C:plasma membrane"/>
    <property type="evidence" value="ECO:0007669"/>
    <property type="project" value="UniProtKB-SubCell"/>
</dbReference>
<evidence type="ECO:0000256" key="12">
    <source>
        <dbReference type="ARBA" id="ARBA00023180"/>
    </source>
</evidence>
<dbReference type="PANTHER" id="PTHR32361:SF9">
    <property type="entry name" value="FERRIC REDUCTASE TRANSMEMBRANE COMPONENT 3-RELATED"/>
    <property type="match status" value="1"/>
</dbReference>
<keyword evidence="7" id="KW-0249">Electron transport</keyword>
<keyword evidence="8 15" id="KW-1133">Transmembrane helix</keyword>
<comment type="caution">
    <text evidence="17">The sequence shown here is derived from an EMBL/GenBank/DDBJ whole genome shotgun (WGS) entry which is preliminary data.</text>
</comment>
<comment type="similarity">
    <text evidence="2">Belongs to the ferric reductase (FRE) family.</text>
</comment>
<dbReference type="PROSITE" id="PS51384">
    <property type="entry name" value="FAD_FR"/>
    <property type="match status" value="1"/>
</dbReference>
<evidence type="ECO:0000256" key="10">
    <source>
        <dbReference type="ARBA" id="ARBA00023065"/>
    </source>
</evidence>
<reference evidence="17" key="1">
    <citation type="journal article" date="2021" name="Genome Biol. Evol.">
        <title>The assembled and annotated genome of the fairy-ring fungus Marasmius oreades.</title>
        <authorList>
            <person name="Hiltunen M."/>
            <person name="Ament-Velasquez S.L."/>
            <person name="Johannesson H."/>
        </authorList>
    </citation>
    <scope>NUCLEOTIDE SEQUENCE</scope>
    <source>
        <strain evidence="17">03SP1</strain>
    </source>
</reference>
<dbReference type="OrthoDB" id="4494341at2759"/>
<evidence type="ECO:0000256" key="9">
    <source>
        <dbReference type="ARBA" id="ARBA00023002"/>
    </source>
</evidence>
<keyword evidence="10" id="KW-0406">Ion transport</keyword>
<dbReference type="GO" id="GO:0006826">
    <property type="term" value="P:iron ion transport"/>
    <property type="evidence" value="ECO:0007669"/>
    <property type="project" value="UniProtKB-ARBA"/>
</dbReference>
<dbReference type="CDD" id="cd06186">
    <property type="entry name" value="NOX_Duox_like_FAD_NADP"/>
    <property type="match status" value="1"/>
</dbReference>
<dbReference type="KEGG" id="more:E1B28_005810"/>
<accession>A0A9P7S5E3</accession>
<dbReference type="InterPro" id="IPR039261">
    <property type="entry name" value="FNR_nucleotide-bd"/>
</dbReference>
<name>A0A9P7S5E3_9AGAR</name>
<feature type="transmembrane region" description="Helical" evidence="15">
    <location>
        <begin position="216"/>
        <end position="234"/>
    </location>
</feature>
<dbReference type="GO" id="GO:0006879">
    <property type="term" value="P:intracellular iron ion homeostasis"/>
    <property type="evidence" value="ECO:0007669"/>
    <property type="project" value="TreeGrafter"/>
</dbReference>
<evidence type="ECO:0000256" key="11">
    <source>
        <dbReference type="ARBA" id="ARBA00023136"/>
    </source>
</evidence>
<keyword evidence="12" id="KW-0325">Glycoprotein</keyword>
<keyword evidence="5" id="KW-1003">Cell membrane</keyword>
<dbReference type="EC" id="1.16.1.9" evidence="3"/>
<dbReference type="InterPro" id="IPR013121">
    <property type="entry name" value="Fe_red_NAD-bd_6"/>
</dbReference>